<dbReference type="InterPro" id="IPR002182">
    <property type="entry name" value="NB-ARC"/>
</dbReference>
<evidence type="ECO:0000259" key="1">
    <source>
        <dbReference type="Pfam" id="PF00931"/>
    </source>
</evidence>
<evidence type="ECO:0000313" key="3">
    <source>
        <dbReference type="EMBL" id="EME89482.1"/>
    </source>
</evidence>
<dbReference type="Gene3D" id="3.40.50.300">
    <property type="entry name" value="P-loop containing nucleotide triphosphate hydrolases"/>
    <property type="match status" value="1"/>
</dbReference>
<dbReference type="InterPro" id="IPR035994">
    <property type="entry name" value="Nucleoside_phosphorylase_sf"/>
</dbReference>
<dbReference type="GO" id="GO:0003824">
    <property type="term" value="F:catalytic activity"/>
    <property type="evidence" value="ECO:0007669"/>
    <property type="project" value="InterPro"/>
</dbReference>
<dbReference type="InterPro" id="IPR027417">
    <property type="entry name" value="P-loop_NTPase"/>
</dbReference>
<evidence type="ECO:0008006" key="5">
    <source>
        <dbReference type="Google" id="ProtNLM"/>
    </source>
</evidence>
<feature type="domain" description="Nucleoside phosphorylase" evidence="2">
    <location>
        <begin position="5"/>
        <end position="299"/>
    </location>
</feature>
<dbReference type="Pfam" id="PF00931">
    <property type="entry name" value="NB-ARC"/>
    <property type="match status" value="1"/>
</dbReference>
<gene>
    <name evidence="3" type="ORF">MYCFIDRAFT_20209</name>
</gene>
<dbReference type="PANTHER" id="PTHR46082:SF11">
    <property type="entry name" value="AAA+ ATPASE DOMAIN-CONTAINING PROTEIN-RELATED"/>
    <property type="match status" value="1"/>
</dbReference>
<dbReference type="Pfam" id="PF01048">
    <property type="entry name" value="PNP_UDP_1"/>
    <property type="match status" value="1"/>
</dbReference>
<dbReference type="Gene3D" id="3.40.50.1580">
    <property type="entry name" value="Nucleoside phosphorylase domain"/>
    <property type="match status" value="1"/>
</dbReference>
<dbReference type="eggNOG" id="KOG1840">
    <property type="taxonomic scope" value="Eukaryota"/>
</dbReference>
<evidence type="ECO:0000313" key="4">
    <source>
        <dbReference type="Proteomes" id="UP000016932"/>
    </source>
</evidence>
<sequence length="977" mass="109985">DYTVGWICALPVPEWQASRLLLDEEFEEGPVLPNATYQYVYGRIHGHGVVMGCLPDSQMGMTSAAHVANEMRLLFTNLRFALLVGVGGGVWSEEHDVRLGDVVISRPDSVKRTGGVIQYDFGKAIQDEEFQETGSLNLPPQALMSAVGKVKSALPTRSKFGEYLRTFENFKGELPEYAGMPDAPDRLFKPHYKHPEKAPTCKDCDAEQEIDRTLRPARRSKIHYGTIASGNQVMKDANQRDRIAEKHDIVCFEMEAAGLINYFPCLVIRGICDYCDSHKNKRWQPYAAAAAAAYAKELLRNPTVSNQCKSVPSSAPREILNTLPYDRDDDFVGRETEIADIVSRLFVPERHTRLALIGLGGIGKSQIAIEYAYRLKDQRSDVHIFWIRTSTYQGFESDYSALASQLQIRGADDPKANKMQLVANWLDSAASGQWLLILDNADDERILVAHTSTSSDTIAPYIPQKIGCAVLITSRVFQAGMTLVGDNDKHILNVEALSTDDAAQLILQKNPHGRACTFESACRLAEELDCIPLAIIQAMAYISRRQLSNFRRTLNELPNPVFQTWAVSLHQIIADRPSAAELLYTLCWLDKDGIPLWILGPQDSGWEDDIEILTGFSILSLDASKETVHMHRLVQIALRSWAGREPRQGRSDWWLLEALHLLQRTYPRDSSEYENWATCQFLDAHVAAVLIQSLREMPTASRRHLASLMHRLASYRNINGRHEEAIELQEFVVNEIIHLYGSEKGGTMIAVHNLIRYYFEEGRLQEALDLGTDTLERSTAVLGAEHANTMTIKRMLSRVHRRFGHFNKAADFVDDVLRVSRRDLGANHIVTLNAMTNKMFCLQDMGKLEDARAIGVDILKRLRVVQGTNYLEKLFATMNLADILSVLGRGLQAEILMMNCALNISRMLDYSHKSLLYGFYTLAISLSRQRRYSEHDLLSWVTLSAQQSVLSQNHNDLLVARSNVAQILERKGQTNAA</sequence>
<dbReference type="Proteomes" id="UP000016932">
    <property type="component" value="Unassembled WGS sequence"/>
</dbReference>
<dbReference type="EMBL" id="KB446555">
    <property type="protein sequence ID" value="EME89482.1"/>
    <property type="molecule type" value="Genomic_DNA"/>
</dbReference>
<dbReference type="SUPFAM" id="SSF48452">
    <property type="entry name" value="TPR-like"/>
    <property type="match status" value="1"/>
</dbReference>
<reference evidence="3 4" key="1">
    <citation type="journal article" date="2012" name="PLoS Pathog.">
        <title>Diverse lifestyles and strategies of plant pathogenesis encoded in the genomes of eighteen Dothideomycetes fungi.</title>
        <authorList>
            <person name="Ohm R.A."/>
            <person name="Feau N."/>
            <person name="Henrissat B."/>
            <person name="Schoch C.L."/>
            <person name="Horwitz B.A."/>
            <person name="Barry K.W."/>
            <person name="Condon B.J."/>
            <person name="Copeland A.C."/>
            <person name="Dhillon B."/>
            <person name="Glaser F."/>
            <person name="Hesse C.N."/>
            <person name="Kosti I."/>
            <person name="LaButti K."/>
            <person name="Lindquist E.A."/>
            <person name="Lucas S."/>
            <person name="Salamov A.A."/>
            <person name="Bradshaw R.E."/>
            <person name="Ciuffetti L."/>
            <person name="Hamelin R.C."/>
            <person name="Kema G.H.J."/>
            <person name="Lawrence C."/>
            <person name="Scott J.A."/>
            <person name="Spatafora J.W."/>
            <person name="Turgeon B.G."/>
            <person name="de Wit P.J.G.M."/>
            <person name="Zhong S."/>
            <person name="Goodwin S.B."/>
            <person name="Grigoriev I.V."/>
        </authorList>
    </citation>
    <scope>NUCLEOTIDE SEQUENCE [LARGE SCALE GENOMIC DNA]</scope>
    <source>
        <strain evidence="3 4">CIRAD86</strain>
    </source>
</reference>
<proteinExistence type="predicted"/>
<dbReference type="Gene3D" id="1.25.40.10">
    <property type="entry name" value="Tetratricopeptide repeat domain"/>
    <property type="match status" value="2"/>
</dbReference>
<dbReference type="GO" id="GO:0043531">
    <property type="term" value="F:ADP binding"/>
    <property type="evidence" value="ECO:0007669"/>
    <property type="project" value="InterPro"/>
</dbReference>
<evidence type="ECO:0000259" key="2">
    <source>
        <dbReference type="Pfam" id="PF01048"/>
    </source>
</evidence>
<feature type="domain" description="NB-ARC" evidence="1">
    <location>
        <begin position="335"/>
        <end position="509"/>
    </location>
</feature>
<dbReference type="SUPFAM" id="SSF53167">
    <property type="entry name" value="Purine and uridine phosphorylases"/>
    <property type="match status" value="1"/>
</dbReference>
<protein>
    <recommendedName>
        <fullName evidence="5">Nucleoside phosphorylase domain-containing protein</fullName>
    </recommendedName>
</protein>
<dbReference type="GO" id="GO:0009116">
    <property type="term" value="P:nucleoside metabolic process"/>
    <property type="evidence" value="ECO:0007669"/>
    <property type="project" value="InterPro"/>
</dbReference>
<dbReference type="AlphaFoldDB" id="N1QCL0"/>
<dbReference type="GeneID" id="19336001"/>
<organism evidence="3 4">
    <name type="scientific">Pseudocercospora fijiensis (strain CIRAD86)</name>
    <name type="common">Black leaf streak disease fungus</name>
    <name type="synonym">Mycosphaerella fijiensis</name>
    <dbReference type="NCBI Taxonomy" id="383855"/>
    <lineage>
        <taxon>Eukaryota</taxon>
        <taxon>Fungi</taxon>
        <taxon>Dikarya</taxon>
        <taxon>Ascomycota</taxon>
        <taxon>Pezizomycotina</taxon>
        <taxon>Dothideomycetes</taxon>
        <taxon>Dothideomycetidae</taxon>
        <taxon>Mycosphaerellales</taxon>
        <taxon>Mycosphaerellaceae</taxon>
        <taxon>Pseudocercospora</taxon>
    </lineage>
</organism>
<keyword evidence="4" id="KW-1185">Reference proteome</keyword>
<feature type="non-terminal residue" evidence="3">
    <location>
        <position position="1"/>
    </location>
</feature>
<dbReference type="VEuPathDB" id="FungiDB:MYCFIDRAFT_20209"/>
<dbReference type="HOGENOM" id="CLU_000288_125_3_1"/>
<feature type="non-terminal residue" evidence="3">
    <location>
        <position position="977"/>
    </location>
</feature>
<dbReference type="InterPro" id="IPR000845">
    <property type="entry name" value="Nucleoside_phosphorylase_d"/>
</dbReference>
<dbReference type="KEGG" id="pfj:MYCFIDRAFT_20209"/>
<name>N1QCL0_PSEFD</name>
<dbReference type="InterPro" id="IPR053137">
    <property type="entry name" value="NLR-like"/>
</dbReference>
<accession>N1QCL0</accession>
<dbReference type="STRING" id="383855.N1QCL0"/>
<dbReference type="InterPro" id="IPR011990">
    <property type="entry name" value="TPR-like_helical_dom_sf"/>
</dbReference>
<dbReference type="Pfam" id="PF13424">
    <property type="entry name" value="TPR_12"/>
    <property type="match status" value="1"/>
</dbReference>
<dbReference type="RefSeq" id="XP_007919668.1">
    <property type="nucleotide sequence ID" value="XM_007921477.1"/>
</dbReference>
<dbReference type="OrthoDB" id="3847045at2759"/>
<dbReference type="PANTHER" id="PTHR46082">
    <property type="entry name" value="ATP/GTP-BINDING PROTEIN-RELATED"/>
    <property type="match status" value="1"/>
</dbReference>
<dbReference type="SUPFAM" id="SSF52540">
    <property type="entry name" value="P-loop containing nucleoside triphosphate hydrolases"/>
    <property type="match status" value="1"/>
</dbReference>